<dbReference type="AlphaFoldDB" id="A0A498NKH2"/>
<proteinExistence type="predicted"/>
<evidence type="ECO:0000313" key="1">
    <source>
        <dbReference type="EMBL" id="RXN17887.1"/>
    </source>
</evidence>
<reference evidence="2 3" key="1">
    <citation type="submission" date="2018-03" db="EMBL/GenBank/DDBJ databases">
        <title>Draft genome sequence of Rohu Carp (Labeo rohita).</title>
        <authorList>
            <person name="Das P."/>
            <person name="Kushwaha B."/>
            <person name="Joshi C.G."/>
            <person name="Kumar D."/>
            <person name="Nagpure N.S."/>
            <person name="Sahoo L."/>
            <person name="Das S.P."/>
            <person name="Bit A."/>
            <person name="Patnaik S."/>
            <person name="Meher P.K."/>
            <person name="Jayasankar P."/>
            <person name="Koringa P.G."/>
            <person name="Patel N.V."/>
            <person name="Hinsu A.T."/>
            <person name="Kumar R."/>
            <person name="Pandey M."/>
            <person name="Agarwal S."/>
            <person name="Srivastava S."/>
            <person name="Singh M."/>
            <person name="Iquebal M.A."/>
            <person name="Jaiswal S."/>
            <person name="Angadi U.B."/>
            <person name="Kumar N."/>
            <person name="Raza M."/>
            <person name="Shah T.M."/>
            <person name="Rai A."/>
            <person name="Jena J.K."/>
        </authorList>
    </citation>
    <scope>NUCLEOTIDE SEQUENCE [LARGE SCALE GENOMIC DNA]</scope>
    <source>
        <strain evidence="2">DASCIFA01</strain>
        <tissue evidence="2">Testis</tissue>
    </source>
</reference>
<organism evidence="2 3">
    <name type="scientific">Labeo rohita</name>
    <name type="common">Indian major carp</name>
    <name type="synonym">Cyprinus rohita</name>
    <dbReference type="NCBI Taxonomy" id="84645"/>
    <lineage>
        <taxon>Eukaryota</taxon>
        <taxon>Metazoa</taxon>
        <taxon>Chordata</taxon>
        <taxon>Craniata</taxon>
        <taxon>Vertebrata</taxon>
        <taxon>Euteleostomi</taxon>
        <taxon>Actinopterygii</taxon>
        <taxon>Neopterygii</taxon>
        <taxon>Teleostei</taxon>
        <taxon>Ostariophysi</taxon>
        <taxon>Cypriniformes</taxon>
        <taxon>Cyprinidae</taxon>
        <taxon>Labeoninae</taxon>
        <taxon>Labeonini</taxon>
        <taxon>Labeo</taxon>
    </lineage>
</organism>
<gene>
    <name evidence="1" type="ORF">ROHU_007982</name>
    <name evidence="2" type="ORF">ROHU_016295</name>
</gene>
<dbReference type="Proteomes" id="UP000290572">
    <property type="component" value="Unassembled WGS sequence"/>
</dbReference>
<name>A0A498NKH2_LABRO</name>
<accession>A0A498NKH2</accession>
<evidence type="ECO:0000313" key="3">
    <source>
        <dbReference type="Proteomes" id="UP000290572"/>
    </source>
</evidence>
<keyword evidence="3" id="KW-1185">Reference proteome</keyword>
<evidence type="ECO:0000313" key="2">
    <source>
        <dbReference type="EMBL" id="RXN32204.1"/>
    </source>
</evidence>
<dbReference type="EMBL" id="QBIY01012736">
    <property type="protein sequence ID" value="RXN17887.1"/>
    <property type="molecule type" value="Genomic_DNA"/>
</dbReference>
<comment type="caution">
    <text evidence="2">The sequence shown here is derived from an EMBL/GenBank/DDBJ whole genome shotgun (WGS) entry which is preliminary data.</text>
</comment>
<sequence>MHSLPLWKDRLEPGIRGNSDGSIEEFWEVWLCRSVPGLGHGAFDCEFDPDRPMRKFLSGFDPGGGERSSLYARLTVSDRSRSSRE</sequence>
<protein>
    <submittedName>
        <fullName evidence="2">Uncharacterized protein</fullName>
    </submittedName>
</protein>
<dbReference type="EMBL" id="QBIY01011400">
    <property type="protein sequence ID" value="RXN32204.1"/>
    <property type="molecule type" value="Genomic_DNA"/>
</dbReference>